<proteinExistence type="predicted"/>
<dbReference type="SUPFAM" id="SSF48452">
    <property type="entry name" value="TPR-like"/>
    <property type="match status" value="1"/>
</dbReference>
<keyword evidence="3" id="KW-0808">Transferase</keyword>
<comment type="catalytic activity">
    <reaction evidence="7">
        <text>L-threonyl-[protein] + ATP = O-phospho-L-threonyl-[protein] + ADP + H(+)</text>
        <dbReference type="Rhea" id="RHEA:46608"/>
        <dbReference type="Rhea" id="RHEA-COMP:11060"/>
        <dbReference type="Rhea" id="RHEA-COMP:11605"/>
        <dbReference type="ChEBI" id="CHEBI:15378"/>
        <dbReference type="ChEBI" id="CHEBI:30013"/>
        <dbReference type="ChEBI" id="CHEBI:30616"/>
        <dbReference type="ChEBI" id="CHEBI:61977"/>
        <dbReference type="ChEBI" id="CHEBI:456216"/>
        <dbReference type="EC" id="2.7.11.1"/>
    </reaction>
</comment>
<evidence type="ECO:0000256" key="2">
    <source>
        <dbReference type="ARBA" id="ARBA00022527"/>
    </source>
</evidence>
<dbReference type="PROSITE" id="PS50005">
    <property type="entry name" value="TPR"/>
    <property type="match status" value="1"/>
</dbReference>
<feature type="transmembrane region" description="Helical" evidence="12">
    <location>
        <begin position="331"/>
        <end position="351"/>
    </location>
</feature>
<dbReference type="Gene3D" id="1.25.40.10">
    <property type="entry name" value="Tetratricopeptide repeat domain"/>
    <property type="match status" value="1"/>
</dbReference>
<dbReference type="PANTHER" id="PTHR24363">
    <property type="entry name" value="SERINE/THREONINE PROTEIN KINASE"/>
    <property type="match status" value="1"/>
</dbReference>
<evidence type="ECO:0000256" key="10">
    <source>
        <dbReference type="PROSITE-ProRule" id="PRU10141"/>
    </source>
</evidence>
<dbReference type="Proteomes" id="UP000642094">
    <property type="component" value="Unassembled WGS sequence"/>
</dbReference>
<comment type="caution">
    <text evidence="14">The sequence shown here is derived from an EMBL/GenBank/DDBJ whole genome shotgun (WGS) entry which is preliminary data.</text>
</comment>
<gene>
    <name evidence="14" type="ORF">H6F41_12625</name>
</gene>
<dbReference type="PANTHER" id="PTHR24363:SF0">
    <property type="entry name" value="SERINE_THREONINE KINASE LIKE DOMAIN CONTAINING 1"/>
    <property type="match status" value="1"/>
</dbReference>
<dbReference type="Pfam" id="PF13432">
    <property type="entry name" value="TPR_16"/>
    <property type="match status" value="1"/>
</dbReference>
<accession>A0ABR7ZZR1</accession>
<evidence type="ECO:0000256" key="3">
    <source>
        <dbReference type="ARBA" id="ARBA00022679"/>
    </source>
</evidence>
<sequence length="500" mass="54872">MLNTTLRGHYKIVSHLGGGGFGQTYLAQDIDLPTQPTCVVKQLKPISSEPFVLETAKRLFDQEAEILYALGNHDRIPRLLAHFQEGNEFYLVQEFADGSDLSKEIGTGKHLPESTVLTLLKELLEILVFVHGQGVVHRDIKPANLIRRKSDQKIVLIDFGAVKEIGGLAGDSQGNTNLTIAIGSPGYMPTEQLNGKPRFSSDIYAVGMMGIQAITGAEPRRFHEHPETAELLWRDLVPQGVYSAKFLDILDKMVRYDFRQRYQTAQQVLAAIATIAQDNDLPTVINANNTVSNLETVVVSPQSPDVYLQKEHPSQLHTIPFQSVATRRLPLWLWIAGSSALILLIISFVFAKFSNKSPITEVTSSPTATTPSISPITTPSSSPTPTPTVAPTPLSVEELLAQALVLNRNNKPQEALAKVEEALKIDPTNPKIWGAKGLLLRRLGREEEAIAAFAKAVELSPQEQIAPTEQTAPTEQIAPTEPVITPPRLRDPPSKKGKKK</sequence>
<dbReference type="GO" id="GO:0016301">
    <property type="term" value="F:kinase activity"/>
    <property type="evidence" value="ECO:0007669"/>
    <property type="project" value="UniProtKB-KW"/>
</dbReference>
<dbReference type="InterPro" id="IPR000719">
    <property type="entry name" value="Prot_kinase_dom"/>
</dbReference>
<evidence type="ECO:0000313" key="14">
    <source>
        <dbReference type="EMBL" id="MBD2188985.1"/>
    </source>
</evidence>
<evidence type="ECO:0000256" key="7">
    <source>
        <dbReference type="ARBA" id="ARBA00047899"/>
    </source>
</evidence>
<dbReference type="InterPro" id="IPR011990">
    <property type="entry name" value="TPR-like_helical_dom_sf"/>
</dbReference>
<evidence type="ECO:0000256" key="8">
    <source>
        <dbReference type="ARBA" id="ARBA00048679"/>
    </source>
</evidence>
<feature type="compositionally biased region" description="Low complexity" evidence="11">
    <location>
        <begin position="362"/>
        <end position="381"/>
    </location>
</feature>
<feature type="binding site" evidence="10">
    <location>
        <position position="41"/>
    </location>
    <ligand>
        <name>ATP</name>
        <dbReference type="ChEBI" id="CHEBI:30616"/>
    </ligand>
</feature>
<feature type="region of interest" description="Disordered" evidence="11">
    <location>
        <begin position="461"/>
        <end position="500"/>
    </location>
</feature>
<evidence type="ECO:0000256" key="5">
    <source>
        <dbReference type="ARBA" id="ARBA00022777"/>
    </source>
</evidence>
<keyword evidence="5 14" id="KW-0418">Kinase</keyword>
<keyword evidence="6 10" id="KW-0067">ATP-binding</keyword>
<dbReference type="EMBL" id="JACJQB010000026">
    <property type="protein sequence ID" value="MBD2188985.1"/>
    <property type="molecule type" value="Genomic_DNA"/>
</dbReference>
<dbReference type="SMART" id="SM00028">
    <property type="entry name" value="TPR"/>
    <property type="match status" value="2"/>
</dbReference>
<dbReference type="RefSeq" id="WP_190403824.1">
    <property type="nucleotide sequence ID" value="NZ_JACJQB010000026.1"/>
</dbReference>
<keyword evidence="12" id="KW-0472">Membrane</keyword>
<dbReference type="InterPro" id="IPR017441">
    <property type="entry name" value="Protein_kinase_ATP_BS"/>
</dbReference>
<dbReference type="Gene3D" id="1.10.510.10">
    <property type="entry name" value="Transferase(Phosphotransferase) domain 1"/>
    <property type="match status" value="1"/>
</dbReference>
<keyword evidence="12" id="KW-0812">Transmembrane</keyword>
<evidence type="ECO:0000259" key="13">
    <source>
        <dbReference type="PROSITE" id="PS50011"/>
    </source>
</evidence>
<evidence type="ECO:0000256" key="1">
    <source>
        <dbReference type="ARBA" id="ARBA00012513"/>
    </source>
</evidence>
<feature type="domain" description="Protein kinase" evidence="13">
    <location>
        <begin position="10"/>
        <end position="275"/>
    </location>
</feature>
<evidence type="ECO:0000256" key="12">
    <source>
        <dbReference type="SAM" id="Phobius"/>
    </source>
</evidence>
<dbReference type="PROSITE" id="PS00107">
    <property type="entry name" value="PROTEIN_KINASE_ATP"/>
    <property type="match status" value="1"/>
</dbReference>
<reference evidence="14 15" key="1">
    <citation type="journal article" date="2020" name="ISME J.">
        <title>Comparative genomics reveals insights into cyanobacterial evolution and habitat adaptation.</title>
        <authorList>
            <person name="Chen M.Y."/>
            <person name="Teng W.K."/>
            <person name="Zhao L."/>
            <person name="Hu C.X."/>
            <person name="Zhou Y.K."/>
            <person name="Han B.P."/>
            <person name="Song L.R."/>
            <person name="Shu W.S."/>
        </authorList>
    </citation>
    <scope>NUCLEOTIDE SEQUENCE [LARGE SCALE GENOMIC DNA]</scope>
    <source>
        <strain evidence="14 15">FACHB-723</strain>
    </source>
</reference>
<comment type="catalytic activity">
    <reaction evidence="8">
        <text>L-seryl-[protein] + ATP = O-phospho-L-seryl-[protein] + ADP + H(+)</text>
        <dbReference type="Rhea" id="RHEA:17989"/>
        <dbReference type="Rhea" id="RHEA-COMP:9863"/>
        <dbReference type="Rhea" id="RHEA-COMP:11604"/>
        <dbReference type="ChEBI" id="CHEBI:15378"/>
        <dbReference type="ChEBI" id="CHEBI:29999"/>
        <dbReference type="ChEBI" id="CHEBI:30616"/>
        <dbReference type="ChEBI" id="CHEBI:83421"/>
        <dbReference type="ChEBI" id="CHEBI:456216"/>
        <dbReference type="EC" id="2.7.11.1"/>
    </reaction>
</comment>
<dbReference type="SMART" id="SM00220">
    <property type="entry name" value="S_TKc"/>
    <property type="match status" value="1"/>
</dbReference>
<feature type="repeat" description="TPR" evidence="9">
    <location>
        <begin position="430"/>
        <end position="463"/>
    </location>
</feature>
<keyword evidence="2" id="KW-0723">Serine/threonine-protein kinase</keyword>
<evidence type="ECO:0000256" key="11">
    <source>
        <dbReference type="SAM" id="MobiDB-lite"/>
    </source>
</evidence>
<keyword evidence="9" id="KW-0802">TPR repeat</keyword>
<evidence type="ECO:0000256" key="9">
    <source>
        <dbReference type="PROSITE-ProRule" id="PRU00339"/>
    </source>
</evidence>
<keyword evidence="12" id="KW-1133">Transmembrane helix</keyword>
<evidence type="ECO:0000256" key="6">
    <source>
        <dbReference type="ARBA" id="ARBA00022840"/>
    </source>
</evidence>
<feature type="region of interest" description="Disordered" evidence="11">
    <location>
        <begin position="359"/>
        <end position="391"/>
    </location>
</feature>
<dbReference type="SUPFAM" id="SSF56112">
    <property type="entry name" value="Protein kinase-like (PK-like)"/>
    <property type="match status" value="1"/>
</dbReference>
<keyword evidence="15" id="KW-1185">Reference proteome</keyword>
<evidence type="ECO:0000313" key="15">
    <source>
        <dbReference type="Proteomes" id="UP000642094"/>
    </source>
</evidence>
<protein>
    <recommendedName>
        <fullName evidence="1">non-specific serine/threonine protein kinase</fullName>
        <ecNumber evidence="1">2.7.11.1</ecNumber>
    </recommendedName>
</protein>
<feature type="compositionally biased region" description="Polar residues" evidence="11">
    <location>
        <begin position="461"/>
        <end position="474"/>
    </location>
</feature>
<dbReference type="InterPro" id="IPR019734">
    <property type="entry name" value="TPR_rpt"/>
</dbReference>
<dbReference type="PROSITE" id="PS50011">
    <property type="entry name" value="PROTEIN_KINASE_DOM"/>
    <property type="match status" value="1"/>
</dbReference>
<organism evidence="14 15">
    <name type="scientific">Pseudanabaena mucicola FACHB-723</name>
    <dbReference type="NCBI Taxonomy" id="2692860"/>
    <lineage>
        <taxon>Bacteria</taxon>
        <taxon>Bacillati</taxon>
        <taxon>Cyanobacteriota</taxon>
        <taxon>Cyanophyceae</taxon>
        <taxon>Pseudanabaenales</taxon>
        <taxon>Pseudanabaenaceae</taxon>
        <taxon>Pseudanabaena</taxon>
    </lineage>
</organism>
<evidence type="ECO:0000256" key="4">
    <source>
        <dbReference type="ARBA" id="ARBA00022741"/>
    </source>
</evidence>
<keyword evidence="4 10" id="KW-0547">Nucleotide-binding</keyword>
<dbReference type="InterPro" id="IPR011009">
    <property type="entry name" value="Kinase-like_dom_sf"/>
</dbReference>
<dbReference type="CDD" id="cd14014">
    <property type="entry name" value="STKc_PknB_like"/>
    <property type="match status" value="1"/>
</dbReference>
<dbReference type="EC" id="2.7.11.1" evidence="1"/>
<dbReference type="Pfam" id="PF00069">
    <property type="entry name" value="Pkinase"/>
    <property type="match status" value="1"/>
</dbReference>
<name>A0ABR7ZZR1_9CYAN</name>